<dbReference type="AlphaFoldDB" id="A0AAI8Z7E4"/>
<proteinExistence type="predicted"/>
<dbReference type="EMBL" id="CAVMBE010000092">
    <property type="protein sequence ID" value="CAK4033746.1"/>
    <property type="molecule type" value="Genomic_DNA"/>
</dbReference>
<gene>
    <name evidence="2" type="ORF">LECACI_7A008904</name>
</gene>
<evidence type="ECO:0000256" key="1">
    <source>
        <dbReference type="SAM" id="MobiDB-lite"/>
    </source>
</evidence>
<sequence>MKGQSKIPMPTSSNRMDGMSTRKYTPSLPTMPILPPRRPQASVVPQRAQQSPPESVARPAVDQADAHSQGSWETCDEGPSSPDCSPIHSPVEEAASGQSDVDPIAIDSVEEEPSELDESWHGTRTEKCCPEIILKRLLTWTHFQISLPRETHLQISLLKTVHLRLKQRKMKKTEKSP</sequence>
<feature type="compositionally biased region" description="Acidic residues" evidence="1">
    <location>
        <begin position="108"/>
        <end position="117"/>
    </location>
</feature>
<comment type="caution">
    <text evidence="2">The sequence shown here is derived from an EMBL/GenBank/DDBJ whole genome shotgun (WGS) entry which is preliminary data.</text>
</comment>
<reference evidence="2" key="1">
    <citation type="submission" date="2023-11" db="EMBL/GenBank/DDBJ databases">
        <authorList>
            <person name="Alioto T."/>
            <person name="Alioto T."/>
            <person name="Gomez Garrido J."/>
        </authorList>
    </citation>
    <scope>NUCLEOTIDE SEQUENCE</scope>
</reference>
<name>A0AAI8Z7E4_9PEZI</name>
<protein>
    <submittedName>
        <fullName evidence="2">Uncharacterized protein</fullName>
    </submittedName>
</protein>
<evidence type="ECO:0000313" key="3">
    <source>
        <dbReference type="Proteomes" id="UP001296104"/>
    </source>
</evidence>
<keyword evidence="3" id="KW-1185">Reference proteome</keyword>
<organism evidence="2 3">
    <name type="scientific">Lecanosticta acicola</name>
    <dbReference type="NCBI Taxonomy" id="111012"/>
    <lineage>
        <taxon>Eukaryota</taxon>
        <taxon>Fungi</taxon>
        <taxon>Dikarya</taxon>
        <taxon>Ascomycota</taxon>
        <taxon>Pezizomycotina</taxon>
        <taxon>Dothideomycetes</taxon>
        <taxon>Dothideomycetidae</taxon>
        <taxon>Mycosphaerellales</taxon>
        <taxon>Mycosphaerellaceae</taxon>
        <taxon>Lecanosticta</taxon>
    </lineage>
</organism>
<feature type="region of interest" description="Disordered" evidence="1">
    <location>
        <begin position="1"/>
        <end position="122"/>
    </location>
</feature>
<dbReference type="Proteomes" id="UP001296104">
    <property type="component" value="Unassembled WGS sequence"/>
</dbReference>
<evidence type="ECO:0000313" key="2">
    <source>
        <dbReference type="EMBL" id="CAK4033746.1"/>
    </source>
</evidence>
<accession>A0AAI8Z7E4</accession>